<protein>
    <recommendedName>
        <fullName evidence="8">Cytosine-specific methyltransferase</fullName>
        <ecNumber evidence="8">2.1.1.37</ecNumber>
    </recommendedName>
</protein>
<dbReference type="InterPro" id="IPR029063">
    <property type="entry name" value="SAM-dependent_MTases_sf"/>
</dbReference>
<comment type="catalytic activity">
    <reaction evidence="5 8">
        <text>a 2'-deoxycytidine in DNA + S-adenosyl-L-methionine = a 5-methyl-2'-deoxycytidine in DNA + S-adenosyl-L-homocysteine + H(+)</text>
        <dbReference type="Rhea" id="RHEA:13681"/>
        <dbReference type="Rhea" id="RHEA-COMP:11369"/>
        <dbReference type="Rhea" id="RHEA-COMP:11370"/>
        <dbReference type="ChEBI" id="CHEBI:15378"/>
        <dbReference type="ChEBI" id="CHEBI:57856"/>
        <dbReference type="ChEBI" id="CHEBI:59789"/>
        <dbReference type="ChEBI" id="CHEBI:85452"/>
        <dbReference type="ChEBI" id="CHEBI:85454"/>
        <dbReference type="EC" id="2.1.1.37"/>
    </reaction>
</comment>
<dbReference type="InterPro" id="IPR018117">
    <property type="entry name" value="C5_DNA_meth_AS"/>
</dbReference>
<evidence type="ECO:0000256" key="4">
    <source>
        <dbReference type="ARBA" id="ARBA00022747"/>
    </source>
</evidence>
<feature type="active site" evidence="6">
    <location>
        <position position="74"/>
    </location>
</feature>
<organism evidence="9 10">
    <name type="scientific">Hymenobacter glaciei</name>
    <dbReference type="NCBI Taxonomy" id="877209"/>
    <lineage>
        <taxon>Bacteria</taxon>
        <taxon>Pseudomonadati</taxon>
        <taxon>Bacteroidota</taxon>
        <taxon>Cytophagia</taxon>
        <taxon>Cytophagales</taxon>
        <taxon>Hymenobacteraceae</taxon>
        <taxon>Hymenobacter</taxon>
    </lineage>
</organism>
<evidence type="ECO:0000256" key="3">
    <source>
        <dbReference type="ARBA" id="ARBA00022691"/>
    </source>
</evidence>
<evidence type="ECO:0000256" key="1">
    <source>
        <dbReference type="ARBA" id="ARBA00022603"/>
    </source>
</evidence>
<keyword evidence="2 6" id="KW-0808">Transferase</keyword>
<dbReference type="RefSeq" id="WP_345051027.1">
    <property type="nucleotide sequence ID" value="NZ_BAABDK010000010.1"/>
</dbReference>
<dbReference type="InterPro" id="IPR050750">
    <property type="entry name" value="C5-MTase"/>
</dbReference>
<evidence type="ECO:0000256" key="7">
    <source>
        <dbReference type="RuleBase" id="RU000416"/>
    </source>
</evidence>
<dbReference type="Proteomes" id="UP001501469">
    <property type="component" value="Unassembled WGS sequence"/>
</dbReference>
<evidence type="ECO:0000256" key="5">
    <source>
        <dbReference type="ARBA" id="ARBA00047422"/>
    </source>
</evidence>
<dbReference type="NCBIfam" id="TIGR00675">
    <property type="entry name" value="dcm"/>
    <property type="match status" value="1"/>
</dbReference>
<dbReference type="PANTHER" id="PTHR46098:SF1">
    <property type="entry name" value="TRNA (CYTOSINE(38)-C(5))-METHYLTRANSFERASE"/>
    <property type="match status" value="1"/>
</dbReference>
<comment type="similarity">
    <text evidence="6 7">Belongs to the class I-like SAM-binding methyltransferase superfamily. C5-methyltransferase family.</text>
</comment>
<keyword evidence="3 6" id="KW-0949">S-adenosyl-L-methionine</keyword>
<keyword evidence="4" id="KW-0680">Restriction system</keyword>
<dbReference type="EMBL" id="BAABDK010000010">
    <property type="protein sequence ID" value="GAA4027907.1"/>
    <property type="molecule type" value="Genomic_DNA"/>
</dbReference>
<evidence type="ECO:0000313" key="9">
    <source>
        <dbReference type="EMBL" id="GAA4027907.1"/>
    </source>
</evidence>
<evidence type="ECO:0000256" key="8">
    <source>
        <dbReference type="RuleBase" id="RU000417"/>
    </source>
</evidence>
<dbReference type="PANTHER" id="PTHR46098">
    <property type="entry name" value="TRNA (CYTOSINE(38)-C(5))-METHYLTRANSFERASE"/>
    <property type="match status" value="1"/>
</dbReference>
<gene>
    <name evidence="9" type="ORF">GCM10022409_09910</name>
</gene>
<dbReference type="Gene3D" id="3.40.50.150">
    <property type="entry name" value="Vaccinia Virus protein VP39"/>
    <property type="match status" value="1"/>
</dbReference>
<reference evidence="10" key="1">
    <citation type="journal article" date="2019" name="Int. J. Syst. Evol. Microbiol.">
        <title>The Global Catalogue of Microorganisms (GCM) 10K type strain sequencing project: providing services to taxonomists for standard genome sequencing and annotation.</title>
        <authorList>
            <consortium name="The Broad Institute Genomics Platform"/>
            <consortium name="The Broad Institute Genome Sequencing Center for Infectious Disease"/>
            <person name="Wu L."/>
            <person name="Ma J."/>
        </authorList>
    </citation>
    <scope>NUCLEOTIDE SEQUENCE [LARGE SCALE GENOMIC DNA]</scope>
    <source>
        <strain evidence="10">JCM 17225</strain>
    </source>
</reference>
<name>A0ABP7TLA5_9BACT</name>
<comment type="caution">
    <text evidence="9">The sequence shown here is derived from an EMBL/GenBank/DDBJ whole genome shotgun (WGS) entry which is preliminary data.</text>
</comment>
<dbReference type="EC" id="2.1.1.37" evidence="8"/>
<keyword evidence="10" id="KW-1185">Reference proteome</keyword>
<dbReference type="InterPro" id="IPR001525">
    <property type="entry name" value="C5_MeTfrase"/>
</dbReference>
<sequence length="459" mass="52790">MLKFIDLFAGLGGFHVGLERLGMKCVFASELNKDLRALYQENYGLEEKYVRGDINHVSNEEIPSHDFLCAGFPCQPFSKAGSQEGLNDKVRGNLFYEILRIVKHHKPTYLLLENVANLLKHDSQNTWRVIKAELKAAGYEVDHKILSPHQFGVPQLRQRMFIVAVREDKWGLSCFNWPQPESHENMSVRTVLDEGPRQANWRDFTDREAEAVAVWQEFLDCLPPDAPLPSFPIWATEYKANYPYVEKVPKMLTKKQLAEYRGSFGKRLKKLKGSKRLKRIPTYAQPDELFPPWKQQFIRDNRAFFKKYEKELKPVMKKIRKLPFSWQKFEWNCKGSVRQLDQLILQFRPSGIRVKRPNYFPALVSSTRTQVPVIGWLGRYITASEGARLQSLGSIKLPENNTAAFRALGNAVNAEVVKRIAERLIDHSSPTQIAEPAPKPKRKKLYPALVQGSLALATL</sequence>
<proteinExistence type="inferred from homology"/>
<dbReference type="SUPFAM" id="SSF53335">
    <property type="entry name" value="S-adenosyl-L-methionine-dependent methyltransferases"/>
    <property type="match status" value="1"/>
</dbReference>
<evidence type="ECO:0000313" key="10">
    <source>
        <dbReference type="Proteomes" id="UP001501469"/>
    </source>
</evidence>
<evidence type="ECO:0000256" key="2">
    <source>
        <dbReference type="ARBA" id="ARBA00022679"/>
    </source>
</evidence>
<keyword evidence="1 6" id="KW-0489">Methyltransferase</keyword>
<dbReference type="Pfam" id="PF00145">
    <property type="entry name" value="DNA_methylase"/>
    <property type="match status" value="1"/>
</dbReference>
<dbReference type="PRINTS" id="PR00105">
    <property type="entry name" value="C5METTRFRASE"/>
</dbReference>
<accession>A0ABP7TLA5</accession>
<dbReference type="PROSITE" id="PS00094">
    <property type="entry name" value="C5_MTASE_1"/>
    <property type="match status" value="1"/>
</dbReference>
<dbReference type="PROSITE" id="PS51679">
    <property type="entry name" value="SAM_MT_C5"/>
    <property type="match status" value="1"/>
</dbReference>
<evidence type="ECO:0000256" key="6">
    <source>
        <dbReference type="PROSITE-ProRule" id="PRU01016"/>
    </source>
</evidence>